<evidence type="ECO:0000313" key="2">
    <source>
        <dbReference type="EMBL" id="AGS53890.1"/>
    </source>
</evidence>
<sequence length="51" mass="6048">MRLADLRRRWQYNAIEPTRHATRRNPDTDHDPNTDGNHNTRPNTNTDADLH</sequence>
<reference evidence="2" key="1">
    <citation type="submission" date="2012-03" db="EMBL/GenBank/DDBJ databases">
        <title>Functional metagenomics reveals considerable lignocellulase gene clusters in the gut microbiome of a wood-feeding higher termite.</title>
        <authorList>
            <person name="Liu N."/>
        </authorList>
    </citation>
    <scope>NUCLEOTIDE SEQUENCE</scope>
</reference>
<protein>
    <submittedName>
        <fullName evidence="2">Uncharacterized protein</fullName>
    </submittedName>
</protein>
<feature type="compositionally biased region" description="Polar residues" evidence="1">
    <location>
        <begin position="34"/>
        <end position="51"/>
    </location>
</feature>
<name>A0A806KL08_9BACT</name>
<proteinExistence type="predicted"/>
<feature type="compositionally biased region" description="Basic and acidic residues" evidence="1">
    <location>
        <begin position="24"/>
        <end position="33"/>
    </location>
</feature>
<organism evidence="2">
    <name type="scientific">uncultured bacterium contig00407</name>
    <dbReference type="NCBI Taxonomy" id="1181629"/>
    <lineage>
        <taxon>Bacteria</taxon>
        <taxon>environmental samples</taxon>
    </lineage>
</organism>
<feature type="region of interest" description="Disordered" evidence="1">
    <location>
        <begin position="1"/>
        <end position="51"/>
    </location>
</feature>
<dbReference type="AlphaFoldDB" id="A0A806KL08"/>
<evidence type="ECO:0000256" key="1">
    <source>
        <dbReference type="SAM" id="MobiDB-lite"/>
    </source>
</evidence>
<accession>A0A806KL08</accession>
<dbReference type="EMBL" id="JQ844259">
    <property type="protein sequence ID" value="AGS53890.1"/>
    <property type="molecule type" value="Genomic_DNA"/>
</dbReference>